<evidence type="ECO:0000313" key="5">
    <source>
        <dbReference type="EMBL" id="GGE13321.1"/>
    </source>
</evidence>
<feature type="signal peptide" evidence="3">
    <location>
        <begin position="1"/>
        <end position="19"/>
    </location>
</feature>
<feature type="domain" description="LysM" evidence="4">
    <location>
        <begin position="389"/>
        <end position="432"/>
    </location>
</feature>
<protein>
    <submittedName>
        <fullName evidence="5">Lytic transglycosylase</fullName>
    </submittedName>
</protein>
<dbReference type="Pfam" id="PF01464">
    <property type="entry name" value="SLT"/>
    <property type="match status" value="1"/>
</dbReference>
<comment type="similarity">
    <text evidence="1">Belongs to the transglycosylase Slt family.</text>
</comment>
<sequence length="512" mass="59298">MRILFISCITLLSLTALQAQNKTKLSKANRVDDYIIYNEIYENQFKMVLQDYRKSIVLDSVWKNKLNNNLLFNEVEKARKLAIQDTFLLEVEDQVLKERINELNKRTPFDIEYTSSLASVIGFYLGRDAKTTQDLIELSHFYFPLFEEVFDRYNIPLEMKYLAVVESALNPKAKSPVGATGIWQFMYPTGRMMDLEVSSYVDERMDPIKSTEAAAKYLKQLYGIFGDWDLALAAYNSGPGNVNKAIRRSGGKTNYWEIRRYLPRETAGYVPSFQAVMYLFEYAEAHGFSKAIPPESYFTTDTIQTKGLLELEKVAQYLNIDETWLQFLNPSYKLGIVPDDAERNYYLRLPLLETGVFVSNEDEIYGYQEFQLSAEKKQLPAYVKTSDQITYRVRSGDFLGSIANRYGVRVSNIKRWNNLRSDRLRIGQRLRIHPKNLTAVASTETQHTSKEEKNISAEKETSADENFQTYIVQQGDSLWKIARKFPEVSIKEIKEKNQLKSIRLQPGMELKI</sequence>
<dbReference type="AlphaFoldDB" id="A0A917E8C8"/>
<feature type="domain" description="LysM" evidence="4">
    <location>
        <begin position="468"/>
        <end position="512"/>
    </location>
</feature>
<feature type="region of interest" description="Disordered" evidence="2">
    <location>
        <begin position="440"/>
        <end position="460"/>
    </location>
</feature>
<accession>A0A917E8C8</accession>
<keyword evidence="3" id="KW-0732">Signal</keyword>
<dbReference type="GO" id="GO:0000270">
    <property type="term" value="P:peptidoglycan metabolic process"/>
    <property type="evidence" value="ECO:0007669"/>
    <property type="project" value="InterPro"/>
</dbReference>
<dbReference type="PROSITE" id="PS00922">
    <property type="entry name" value="TRANSGLYCOSYLASE"/>
    <property type="match status" value="1"/>
</dbReference>
<organism evidence="5 6">
    <name type="scientific">Psychroflexus salis</name>
    <dbReference type="NCBI Taxonomy" id="1526574"/>
    <lineage>
        <taxon>Bacteria</taxon>
        <taxon>Pseudomonadati</taxon>
        <taxon>Bacteroidota</taxon>
        <taxon>Flavobacteriia</taxon>
        <taxon>Flavobacteriales</taxon>
        <taxon>Flavobacteriaceae</taxon>
        <taxon>Psychroflexus</taxon>
    </lineage>
</organism>
<evidence type="ECO:0000256" key="1">
    <source>
        <dbReference type="ARBA" id="ARBA00007734"/>
    </source>
</evidence>
<dbReference type="PANTHER" id="PTHR37423">
    <property type="entry name" value="SOLUBLE LYTIC MUREIN TRANSGLYCOSYLASE-RELATED"/>
    <property type="match status" value="1"/>
</dbReference>
<evidence type="ECO:0000256" key="2">
    <source>
        <dbReference type="SAM" id="MobiDB-lite"/>
    </source>
</evidence>
<dbReference type="SMART" id="SM00257">
    <property type="entry name" value="LysM"/>
    <property type="match status" value="2"/>
</dbReference>
<comment type="caution">
    <text evidence="5">The sequence shown here is derived from an EMBL/GenBank/DDBJ whole genome shotgun (WGS) entry which is preliminary data.</text>
</comment>
<dbReference type="InterPro" id="IPR000189">
    <property type="entry name" value="Transglyc_AS"/>
</dbReference>
<dbReference type="PANTHER" id="PTHR37423:SF2">
    <property type="entry name" value="MEMBRANE-BOUND LYTIC MUREIN TRANSGLYCOSYLASE C"/>
    <property type="match status" value="1"/>
</dbReference>
<dbReference type="SUPFAM" id="SSF54106">
    <property type="entry name" value="LysM domain"/>
    <property type="match status" value="2"/>
</dbReference>
<evidence type="ECO:0000256" key="3">
    <source>
        <dbReference type="SAM" id="SignalP"/>
    </source>
</evidence>
<keyword evidence="6" id="KW-1185">Reference proteome</keyword>
<dbReference type="RefSeq" id="WP_188406050.1">
    <property type="nucleotide sequence ID" value="NZ_BMGL01000007.1"/>
</dbReference>
<dbReference type="Proteomes" id="UP000599688">
    <property type="component" value="Unassembled WGS sequence"/>
</dbReference>
<feature type="compositionally biased region" description="Basic and acidic residues" evidence="2">
    <location>
        <begin position="447"/>
        <end position="460"/>
    </location>
</feature>
<gene>
    <name evidence="5" type="primary">mltD</name>
    <name evidence="5" type="ORF">GCM10010831_13370</name>
</gene>
<reference evidence="5 6" key="1">
    <citation type="journal article" date="2014" name="Int. J. Syst. Evol. Microbiol.">
        <title>Complete genome sequence of Corynebacterium casei LMG S-19264T (=DSM 44701T), isolated from a smear-ripened cheese.</title>
        <authorList>
            <consortium name="US DOE Joint Genome Institute (JGI-PGF)"/>
            <person name="Walter F."/>
            <person name="Albersmeier A."/>
            <person name="Kalinowski J."/>
            <person name="Ruckert C."/>
        </authorList>
    </citation>
    <scope>NUCLEOTIDE SEQUENCE [LARGE SCALE GENOMIC DNA]</scope>
    <source>
        <strain evidence="5 6">CGMCC 1.12925</strain>
    </source>
</reference>
<dbReference type="InterPro" id="IPR036779">
    <property type="entry name" value="LysM_dom_sf"/>
</dbReference>
<dbReference type="SUPFAM" id="SSF53955">
    <property type="entry name" value="Lysozyme-like"/>
    <property type="match status" value="1"/>
</dbReference>
<dbReference type="EMBL" id="BMGL01000007">
    <property type="protein sequence ID" value="GGE13321.1"/>
    <property type="molecule type" value="Genomic_DNA"/>
</dbReference>
<feature type="chain" id="PRO_5037226979" evidence="3">
    <location>
        <begin position="20"/>
        <end position="512"/>
    </location>
</feature>
<dbReference type="CDD" id="cd00118">
    <property type="entry name" value="LysM"/>
    <property type="match status" value="2"/>
</dbReference>
<evidence type="ECO:0000313" key="6">
    <source>
        <dbReference type="Proteomes" id="UP000599688"/>
    </source>
</evidence>
<proteinExistence type="inferred from homology"/>
<dbReference type="PROSITE" id="PS51782">
    <property type="entry name" value="LYSM"/>
    <property type="match status" value="2"/>
</dbReference>
<name>A0A917E8C8_9FLAO</name>
<evidence type="ECO:0000259" key="4">
    <source>
        <dbReference type="PROSITE" id="PS51782"/>
    </source>
</evidence>
<dbReference type="CDD" id="cd16894">
    <property type="entry name" value="MltD-like"/>
    <property type="match status" value="1"/>
</dbReference>
<dbReference type="Pfam" id="PF01476">
    <property type="entry name" value="LysM"/>
    <property type="match status" value="2"/>
</dbReference>
<dbReference type="InterPro" id="IPR008258">
    <property type="entry name" value="Transglycosylase_SLT_dom_1"/>
</dbReference>
<dbReference type="InterPro" id="IPR018392">
    <property type="entry name" value="LysM"/>
</dbReference>
<dbReference type="Gene3D" id="3.10.350.10">
    <property type="entry name" value="LysM domain"/>
    <property type="match status" value="2"/>
</dbReference>
<dbReference type="InterPro" id="IPR023346">
    <property type="entry name" value="Lysozyme-like_dom_sf"/>
</dbReference>
<dbReference type="GO" id="GO:0016020">
    <property type="term" value="C:membrane"/>
    <property type="evidence" value="ECO:0007669"/>
    <property type="project" value="InterPro"/>
</dbReference>
<dbReference type="Gene3D" id="1.10.530.10">
    <property type="match status" value="1"/>
</dbReference>
<dbReference type="GO" id="GO:0008933">
    <property type="term" value="F:peptidoglycan lytic transglycosylase activity"/>
    <property type="evidence" value="ECO:0007669"/>
    <property type="project" value="InterPro"/>
</dbReference>